<dbReference type="InterPro" id="IPR046492">
    <property type="entry name" value="DUF6585"/>
</dbReference>
<proteinExistence type="predicted"/>
<accession>A0A6P2DEC3</accession>
<dbReference type="AlphaFoldDB" id="A0A6P2DEC3"/>
<dbReference type="KEGG" id="gms:SOIL9_01240"/>
<protein>
    <submittedName>
        <fullName evidence="1">Uncharacterized protein</fullName>
    </submittedName>
</protein>
<keyword evidence="2" id="KW-1185">Reference proteome</keyword>
<sequence>MCSWGRVRRIWADATVHVVNGQFAGRSLTYTVERDDGEKVVVTSALNRVEDFHHRLQEKTTARLLVGALLDLREGRPVNFGPIRATPDGLQVGAETHPWPTEGPAVLHEGIMRLPRVGRSPTVALASEVANLVVLLELP</sequence>
<dbReference type="Pfam" id="PF20226">
    <property type="entry name" value="DUF6585"/>
    <property type="match status" value="1"/>
</dbReference>
<name>A0A6P2DEC3_9BACT</name>
<organism evidence="1 2">
    <name type="scientific">Gemmata massiliana</name>
    <dbReference type="NCBI Taxonomy" id="1210884"/>
    <lineage>
        <taxon>Bacteria</taxon>
        <taxon>Pseudomonadati</taxon>
        <taxon>Planctomycetota</taxon>
        <taxon>Planctomycetia</taxon>
        <taxon>Gemmatales</taxon>
        <taxon>Gemmataceae</taxon>
        <taxon>Gemmata</taxon>
    </lineage>
</organism>
<evidence type="ECO:0000313" key="2">
    <source>
        <dbReference type="Proteomes" id="UP000464178"/>
    </source>
</evidence>
<evidence type="ECO:0000313" key="1">
    <source>
        <dbReference type="EMBL" id="VTR98888.1"/>
    </source>
</evidence>
<gene>
    <name evidence="1" type="ORF">SOIL9_01240</name>
</gene>
<dbReference type="EMBL" id="LR593886">
    <property type="protein sequence ID" value="VTR98888.1"/>
    <property type="molecule type" value="Genomic_DNA"/>
</dbReference>
<dbReference type="Proteomes" id="UP000464178">
    <property type="component" value="Chromosome"/>
</dbReference>
<reference evidence="1 2" key="1">
    <citation type="submission" date="2019-05" db="EMBL/GenBank/DDBJ databases">
        <authorList>
            <consortium name="Science for Life Laboratories"/>
        </authorList>
    </citation>
    <scope>NUCLEOTIDE SEQUENCE [LARGE SCALE GENOMIC DNA]</scope>
    <source>
        <strain evidence="1">Soil9</strain>
    </source>
</reference>